<name>A0ABM8SZA7_9BURK</name>
<gene>
    <name evidence="1" type="ORF">R69658_06753</name>
</gene>
<organism evidence="1 2">
    <name type="scientific">Paraburkholderia aspalathi</name>
    <dbReference type="NCBI Taxonomy" id="1324617"/>
    <lineage>
        <taxon>Bacteria</taxon>
        <taxon>Pseudomonadati</taxon>
        <taxon>Pseudomonadota</taxon>
        <taxon>Betaproteobacteria</taxon>
        <taxon>Burkholderiales</taxon>
        <taxon>Burkholderiaceae</taxon>
        <taxon>Paraburkholderia</taxon>
    </lineage>
</organism>
<protein>
    <submittedName>
        <fullName evidence="1">Uncharacterized protein</fullName>
    </submittedName>
</protein>
<reference evidence="1 2" key="1">
    <citation type="submission" date="2021-02" db="EMBL/GenBank/DDBJ databases">
        <authorList>
            <person name="Vanwijnsberghe S."/>
        </authorList>
    </citation>
    <scope>NUCLEOTIDE SEQUENCE [LARGE SCALE GENOMIC DNA]</scope>
    <source>
        <strain evidence="1 2">R-69658</strain>
    </source>
</reference>
<comment type="caution">
    <text evidence="1">The sequence shown here is derived from an EMBL/GenBank/DDBJ whole genome shotgun (WGS) entry which is preliminary data.</text>
</comment>
<evidence type="ECO:0000313" key="2">
    <source>
        <dbReference type="Proteomes" id="UP000674425"/>
    </source>
</evidence>
<accession>A0ABM8SZA7</accession>
<dbReference type="EMBL" id="CAJNAU010000101">
    <property type="protein sequence ID" value="CAE6841660.1"/>
    <property type="molecule type" value="Genomic_DNA"/>
</dbReference>
<evidence type="ECO:0000313" key="1">
    <source>
        <dbReference type="EMBL" id="CAE6841660.1"/>
    </source>
</evidence>
<keyword evidence="2" id="KW-1185">Reference proteome</keyword>
<sequence>MTDRFLVIAPREQERAGRSPWEKYELFCYQRIVTRSYHAKGREASPALFVYQQYRGLDG</sequence>
<dbReference type="Proteomes" id="UP000674425">
    <property type="component" value="Unassembled WGS sequence"/>
</dbReference>
<proteinExistence type="predicted"/>